<reference evidence="8" key="3">
    <citation type="submission" date="2020-01" db="EMBL/GenBank/DDBJ databases">
        <authorList>
            <person name="Korhonen P.K.K."/>
            <person name="Guangxu M.G."/>
            <person name="Wang T.W."/>
            <person name="Stroehlein A.J.S."/>
            <person name="Young N.D."/>
            <person name="Ang C.-S.A."/>
            <person name="Fernando D.W.F."/>
            <person name="Lu H.L."/>
            <person name="Taylor S.T."/>
            <person name="Ehtesham M.E.M."/>
            <person name="Najaraj S.H.N."/>
            <person name="Harsha G.H.G."/>
            <person name="Madugundu A.M."/>
            <person name="Renuse S.R."/>
            <person name="Holt D.H."/>
            <person name="Pandey A.P."/>
            <person name="Papenfuss A.P."/>
            <person name="Gasser R.B.G."/>
            <person name="Fischer K.F."/>
        </authorList>
    </citation>
    <scope>NUCLEOTIDE SEQUENCE</scope>
    <source>
        <strain evidence="8">SSS_KF_BRIS2020</strain>
    </source>
</reference>
<dbReference type="InterPro" id="IPR016024">
    <property type="entry name" value="ARM-type_fold"/>
</dbReference>
<keyword evidence="11" id="KW-1185">Reference proteome</keyword>
<evidence type="ECO:0000256" key="4">
    <source>
        <dbReference type="ARBA" id="ARBA00056114"/>
    </source>
</evidence>
<dbReference type="OMA" id="NDTSWAG"/>
<dbReference type="OrthoDB" id="447103at2759"/>
<evidence type="ECO:0000313" key="10">
    <source>
        <dbReference type="EnsemblMetazoa" id="KAF7488333.1"/>
    </source>
</evidence>
<dbReference type="PANTHER" id="PTHR12984">
    <property type="entry name" value="SCY1-RELATED S/T PROTEIN KINASE-LIKE"/>
    <property type="match status" value="1"/>
</dbReference>
<gene>
    <name evidence="9" type="ORF">QR98_0105860</name>
    <name evidence="8" type="ORF">SSS_4948</name>
</gene>
<dbReference type="InterPro" id="IPR011009">
    <property type="entry name" value="Kinase-like_dom_sf"/>
</dbReference>
<feature type="region of interest" description="Disordered" evidence="6">
    <location>
        <begin position="578"/>
        <end position="617"/>
    </location>
</feature>
<dbReference type="Gene3D" id="1.10.510.10">
    <property type="entry name" value="Transferase(Phosphotransferase) domain 1"/>
    <property type="match status" value="1"/>
</dbReference>
<keyword evidence="9" id="KW-0418">Kinase</keyword>
<name>A0A132AMW5_SARSC</name>
<evidence type="ECO:0000313" key="12">
    <source>
        <dbReference type="Proteomes" id="UP000616769"/>
    </source>
</evidence>
<keyword evidence="9" id="KW-0808">Transferase</keyword>
<dbReference type="AlphaFoldDB" id="A0A132AMW5"/>
<evidence type="ECO:0000313" key="11">
    <source>
        <dbReference type="Proteomes" id="UP000070412"/>
    </source>
</evidence>
<evidence type="ECO:0000256" key="2">
    <source>
        <dbReference type="ARBA" id="ARBA00040972"/>
    </source>
</evidence>
<reference evidence="9 12" key="1">
    <citation type="journal article" date="2015" name="Parasit. Vectors">
        <title>Draft genome of the scabies mite.</title>
        <authorList>
            <person name="Rider S.D.Jr."/>
            <person name="Morgan M.S."/>
            <person name="Arlian L.G."/>
        </authorList>
    </citation>
    <scope>NUCLEOTIDE SEQUENCE [LARGE SCALE GENOMIC DNA]</scope>
    <source>
        <strain evidence="9">Arlian Lab</strain>
    </source>
</reference>
<dbReference type="Proteomes" id="UP000070412">
    <property type="component" value="Unassembled WGS sequence"/>
</dbReference>
<feature type="compositionally biased region" description="Basic and acidic residues" evidence="6">
    <location>
        <begin position="715"/>
        <end position="737"/>
    </location>
</feature>
<dbReference type="Pfam" id="PF00069">
    <property type="entry name" value="Pkinase"/>
    <property type="match status" value="1"/>
</dbReference>
<feature type="repeat" description="HEAT" evidence="5">
    <location>
        <begin position="384"/>
        <end position="422"/>
    </location>
</feature>
<reference evidence="10" key="4">
    <citation type="submission" date="2022-06" db="UniProtKB">
        <authorList>
            <consortium name="EnsemblMetazoa"/>
        </authorList>
    </citation>
    <scope>IDENTIFICATION</scope>
</reference>
<evidence type="ECO:0000256" key="5">
    <source>
        <dbReference type="PROSITE-ProRule" id="PRU00103"/>
    </source>
</evidence>
<dbReference type="Proteomes" id="UP000616769">
    <property type="component" value="Unassembled WGS sequence"/>
</dbReference>
<dbReference type="PROSITE" id="PS50011">
    <property type="entry name" value="PROTEIN_KINASE_DOM"/>
    <property type="match status" value="1"/>
</dbReference>
<evidence type="ECO:0000256" key="3">
    <source>
        <dbReference type="ARBA" id="ARBA00042347"/>
    </source>
</evidence>
<accession>A0A132AMW5</accession>
<dbReference type="Gene3D" id="1.25.10.10">
    <property type="entry name" value="Leucine-rich Repeat Variant"/>
    <property type="match status" value="1"/>
</dbReference>
<dbReference type="SMART" id="SM00220">
    <property type="entry name" value="S_TKc"/>
    <property type="match status" value="1"/>
</dbReference>
<dbReference type="InterPro" id="IPR021133">
    <property type="entry name" value="HEAT_type_2"/>
</dbReference>
<dbReference type="InterPro" id="IPR000719">
    <property type="entry name" value="Prot_kinase_dom"/>
</dbReference>
<protein>
    <recommendedName>
        <fullName evidence="2">N-terminal kinase-like protein</fullName>
    </recommendedName>
    <alternativeName>
        <fullName evidence="3">SCY1-like protein 1</fullName>
    </alternativeName>
</protein>
<dbReference type="EMBL" id="WVUK01000066">
    <property type="protein sequence ID" value="KAF7488333.1"/>
    <property type="molecule type" value="Genomic_DNA"/>
</dbReference>
<dbReference type="SUPFAM" id="SSF56112">
    <property type="entry name" value="Protein kinase-like (PK-like)"/>
    <property type="match status" value="1"/>
</dbReference>
<dbReference type="GO" id="GO:0005524">
    <property type="term" value="F:ATP binding"/>
    <property type="evidence" value="ECO:0007669"/>
    <property type="project" value="InterPro"/>
</dbReference>
<dbReference type="SUPFAM" id="SSF48371">
    <property type="entry name" value="ARM repeat"/>
    <property type="match status" value="1"/>
</dbReference>
<proteinExistence type="inferred from homology"/>
<dbReference type="EnsemblMetazoa" id="SSS_4948s_mrna">
    <property type="protein sequence ID" value="KAF7488333.1"/>
    <property type="gene ID" value="SSS_4948"/>
</dbReference>
<feature type="compositionally biased region" description="Polar residues" evidence="6">
    <location>
        <begin position="582"/>
        <end position="601"/>
    </location>
</feature>
<dbReference type="EMBL" id="JXLN01018529">
    <property type="protein sequence ID" value="KPM12005.1"/>
    <property type="molecule type" value="Genomic_DNA"/>
</dbReference>
<dbReference type="Gene3D" id="3.30.200.20">
    <property type="entry name" value="Phosphorylase Kinase, domain 1"/>
    <property type="match status" value="1"/>
</dbReference>
<dbReference type="InterPro" id="IPR011989">
    <property type="entry name" value="ARM-like"/>
</dbReference>
<evidence type="ECO:0000256" key="6">
    <source>
        <dbReference type="SAM" id="MobiDB-lite"/>
    </source>
</evidence>
<dbReference type="InterPro" id="IPR051177">
    <property type="entry name" value="CIK-Related_Protein"/>
</dbReference>
<sequence>MWSIFSRDPAKDFGYDIFEPITDQCDEKSLWILHRGKRKSNNEEVTIFRYEAKPNESSYFELAKNTLKRIKTLRHPSILSYLDSLETEKYIVIVTEHVEPLTSFLKRMSDWSEKQKELALSWGILSVSKGLSFLNNDCKLVHANLSVNSIYVKSSSSDWKIFNLEYLTPVDGHVPAKSFYPHKIYTAPEIESYRPCDKQTDSWGLGCLIWEIFNGQLAEHSQLRQTKKLPKKLIPLYQGLCRQSSRYLIQDFISKGQEKDGYFRNNFIDTMNFLEEIQIKDSIEKNRFFANLNNQIESFPTYFCKNKILSFLITSLEYGDANSHCLDLFLKIGKLLDETEFQNRIIPIIVKLFGSKDRSIRSKLLKEIDEYIGYTANNIVNEQIFPQLLSGFLDSNPVIREQSVKSIFVLAPKLTAQNLNEEVIKHLSRLQMKDPEGGIRTNSIICLGKIASYLQPHTRQNIMLPLFARSLKDPFSPSRVASIQSLVATSNFFTLRDCTTKVMPALCIHLMDPEKQVRDQAFIALKNFLSRIERFSENPSLIEQMESEINKSGTNVSTSKLASGLSWAVHSLAAKLTRTKMDSPTNSNSESHSRTNQTITDDSTKQSNDVRAKNLSVHFPDNRTQITMDQRDKADTDKSSMKQVDTISDGWDDDFLIEDLDDHKDGLTYSINSSENQPLEQKITRESDSNNEVWNNANDWDLGFDDPFKSNDVIRIKKRIDEPQTRSMRESDADSRPKFRKGPMKLGAQKVKKISD</sequence>
<dbReference type="PROSITE" id="PS50077">
    <property type="entry name" value="HEAT_REPEAT"/>
    <property type="match status" value="1"/>
</dbReference>
<comment type="function">
    <text evidence="4">Regulates COPI-mediated retrograde protein traffic at the interface between the Golgi apparatus and the endoplasmic reticulum. Involved in the maintenance of the Golgi apparatus morphology.</text>
</comment>
<feature type="compositionally biased region" description="Basic and acidic residues" evidence="6">
    <location>
        <begin position="629"/>
        <end position="640"/>
    </location>
</feature>
<evidence type="ECO:0000313" key="8">
    <source>
        <dbReference type="EMBL" id="KAF7488333.1"/>
    </source>
</evidence>
<feature type="compositionally biased region" description="Basic and acidic residues" evidence="6">
    <location>
        <begin position="602"/>
        <end position="612"/>
    </location>
</feature>
<dbReference type="PANTHER" id="PTHR12984:SF3">
    <property type="entry name" value="N-TERMINAL KINASE-LIKE PROTEIN"/>
    <property type="match status" value="1"/>
</dbReference>
<dbReference type="GO" id="GO:0004672">
    <property type="term" value="F:protein kinase activity"/>
    <property type="evidence" value="ECO:0007669"/>
    <property type="project" value="InterPro"/>
</dbReference>
<evidence type="ECO:0000313" key="9">
    <source>
        <dbReference type="EMBL" id="KPM12005.1"/>
    </source>
</evidence>
<feature type="domain" description="Protein kinase" evidence="7">
    <location>
        <begin position="7"/>
        <end position="289"/>
    </location>
</feature>
<comment type="similarity">
    <text evidence="1">Belongs to the protein kinase superfamily.</text>
</comment>
<evidence type="ECO:0000259" key="7">
    <source>
        <dbReference type="PROSITE" id="PS50011"/>
    </source>
</evidence>
<reference evidence="11" key="2">
    <citation type="journal article" date="2020" name="PLoS Negl. Trop. Dis.">
        <title>High-quality nuclear genome for Sarcoptes scabiei-A critical resource for a neglected parasite.</title>
        <authorList>
            <person name="Korhonen P.K."/>
            <person name="Gasser R.B."/>
            <person name="Ma G."/>
            <person name="Wang T."/>
            <person name="Stroehlein A.J."/>
            <person name="Young N.D."/>
            <person name="Ang C.S."/>
            <person name="Fernando D.D."/>
            <person name="Lu H.C."/>
            <person name="Taylor S."/>
            <person name="Reynolds S.L."/>
            <person name="Mofiz E."/>
            <person name="Najaraj S.H."/>
            <person name="Gowda H."/>
            <person name="Madugundu A."/>
            <person name="Renuse S."/>
            <person name="Holt D."/>
            <person name="Pandey A."/>
            <person name="Papenfuss A.T."/>
            <person name="Fischer K."/>
        </authorList>
    </citation>
    <scope>NUCLEOTIDE SEQUENCE [LARGE SCALE GENOMIC DNA]</scope>
</reference>
<feature type="region of interest" description="Disordered" evidence="6">
    <location>
        <begin position="622"/>
        <end position="641"/>
    </location>
</feature>
<feature type="region of interest" description="Disordered" evidence="6">
    <location>
        <begin position="715"/>
        <end position="756"/>
    </location>
</feature>
<organism evidence="9 12">
    <name type="scientific">Sarcoptes scabiei</name>
    <name type="common">Itch mite</name>
    <name type="synonym">Acarus scabiei</name>
    <dbReference type="NCBI Taxonomy" id="52283"/>
    <lineage>
        <taxon>Eukaryota</taxon>
        <taxon>Metazoa</taxon>
        <taxon>Ecdysozoa</taxon>
        <taxon>Arthropoda</taxon>
        <taxon>Chelicerata</taxon>
        <taxon>Arachnida</taxon>
        <taxon>Acari</taxon>
        <taxon>Acariformes</taxon>
        <taxon>Sarcoptiformes</taxon>
        <taxon>Astigmata</taxon>
        <taxon>Psoroptidia</taxon>
        <taxon>Sarcoptoidea</taxon>
        <taxon>Sarcoptidae</taxon>
        <taxon>Sarcoptinae</taxon>
        <taxon>Sarcoptes</taxon>
    </lineage>
</organism>
<evidence type="ECO:0000256" key="1">
    <source>
        <dbReference type="ARBA" id="ARBA00038349"/>
    </source>
</evidence>
<dbReference type="VEuPathDB" id="VectorBase:SSCA009707"/>